<evidence type="ECO:0000259" key="5">
    <source>
        <dbReference type="PROSITE" id="PS01124"/>
    </source>
</evidence>
<dbReference type="PANTHER" id="PTHR46796">
    <property type="entry name" value="HTH-TYPE TRANSCRIPTIONAL ACTIVATOR RHAS-RELATED"/>
    <property type="match status" value="1"/>
</dbReference>
<feature type="domain" description="HTH araC/xylS-type" evidence="5">
    <location>
        <begin position="21"/>
        <end position="100"/>
    </location>
</feature>
<dbReference type="InterPro" id="IPR050204">
    <property type="entry name" value="AraC_XylS_family_regulators"/>
</dbReference>
<organism evidence="6 7">
    <name type="scientific">Sorangium cellulosum</name>
    <name type="common">Polyangium cellulosum</name>
    <dbReference type="NCBI Taxonomy" id="56"/>
    <lineage>
        <taxon>Bacteria</taxon>
        <taxon>Pseudomonadati</taxon>
        <taxon>Myxococcota</taxon>
        <taxon>Polyangia</taxon>
        <taxon>Polyangiales</taxon>
        <taxon>Polyangiaceae</taxon>
        <taxon>Sorangium</taxon>
    </lineage>
</organism>
<dbReference type="GO" id="GO:0003700">
    <property type="term" value="F:DNA-binding transcription factor activity"/>
    <property type="evidence" value="ECO:0007669"/>
    <property type="project" value="InterPro"/>
</dbReference>
<proteinExistence type="predicted"/>
<dbReference type="Pfam" id="PF12833">
    <property type="entry name" value="HTH_18"/>
    <property type="match status" value="1"/>
</dbReference>
<dbReference type="GO" id="GO:0043565">
    <property type="term" value="F:sequence-specific DNA binding"/>
    <property type="evidence" value="ECO:0007669"/>
    <property type="project" value="InterPro"/>
</dbReference>
<gene>
    <name evidence="6" type="ORF">SOCEGT47_041990</name>
</gene>
<evidence type="ECO:0000256" key="4">
    <source>
        <dbReference type="SAM" id="MobiDB-lite"/>
    </source>
</evidence>
<protein>
    <recommendedName>
        <fullName evidence="5">HTH araC/xylS-type domain-containing protein</fullName>
    </recommendedName>
</protein>
<evidence type="ECO:0000313" key="6">
    <source>
        <dbReference type="EMBL" id="AUX23671.1"/>
    </source>
</evidence>
<dbReference type="RefSeq" id="WP_165373295.1">
    <property type="nucleotide sequence ID" value="NZ_CP012670.1"/>
</dbReference>
<feature type="region of interest" description="Disordered" evidence="4">
    <location>
        <begin position="87"/>
        <end position="107"/>
    </location>
</feature>
<dbReference type="InterPro" id="IPR009057">
    <property type="entry name" value="Homeodomain-like_sf"/>
</dbReference>
<dbReference type="SMART" id="SM00342">
    <property type="entry name" value="HTH_ARAC"/>
    <property type="match status" value="1"/>
</dbReference>
<reference evidence="6 7" key="1">
    <citation type="submission" date="2015-09" db="EMBL/GenBank/DDBJ databases">
        <title>Sorangium comparison.</title>
        <authorList>
            <person name="Zaburannyi N."/>
            <person name="Bunk B."/>
            <person name="Overmann J."/>
            <person name="Mueller R."/>
        </authorList>
    </citation>
    <scope>NUCLEOTIDE SEQUENCE [LARGE SCALE GENOMIC DNA]</scope>
    <source>
        <strain evidence="6 7">So ceGT47</strain>
    </source>
</reference>
<evidence type="ECO:0000256" key="3">
    <source>
        <dbReference type="ARBA" id="ARBA00023163"/>
    </source>
</evidence>
<keyword evidence="2" id="KW-0238">DNA-binding</keyword>
<dbReference type="EMBL" id="CP012670">
    <property type="protein sequence ID" value="AUX23671.1"/>
    <property type="molecule type" value="Genomic_DNA"/>
</dbReference>
<dbReference type="Proteomes" id="UP000295781">
    <property type="component" value="Chromosome"/>
</dbReference>
<sequence>MLGRERIRHAAETGQRVRSYEIALNLDLSEFHFARLFRAAFGRSPHVYYDEVRAERARALLRQGLTEGDVARRIGFRRPAELRALLSKRGGAVPPRNGTEPGDAAAE</sequence>
<keyword evidence="1" id="KW-0805">Transcription regulation</keyword>
<dbReference type="PROSITE" id="PS01124">
    <property type="entry name" value="HTH_ARAC_FAMILY_2"/>
    <property type="match status" value="1"/>
</dbReference>
<dbReference type="Gene3D" id="1.10.10.60">
    <property type="entry name" value="Homeodomain-like"/>
    <property type="match status" value="1"/>
</dbReference>
<evidence type="ECO:0000256" key="2">
    <source>
        <dbReference type="ARBA" id="ARBA00023125"/>
    </source>
</evidence>
<dbReference type="InterPro" id="IPR018060">
    <property type="entry name" value="HTH_AraC"/>
</dbReference>
<accession>A0A4P2Q3F1</accession>
<evidence type="ECO:0000256" key="1">
    <source>
        <dbReference type="ARBA" id="ARBA00023015"/>
    </source>
</evidence>
<evidence type="ECO:0000313" key="7">
    <source>
        <dbReference type="Proteomes" id="UP000295781"/>
    </source>
</evidence>
<dbReference type="AlphaFoldDB" id="A0A4P2Q3F1"/>
<dbReference type="SUPFAM" id="SSF46689">
    <property type="entry name" value="Homeodomain-like"/>
    <property type="match status" value="1"/>
</dbReference>
<name>A0A4P2Q3F1_SORCE</name>
<keyword evidence="3" id="KW-0804">Transcription</keyword>